<dbReference type="PANTHER" id="PTHR33021">
    <property type="entry name" value="BLUE COPPER PROTEIN"/>
    <property type="match status" value="1"/>
</dbReference>
<evidence type="ECO:0000259" key="2">
    <source>
        <dbReference type="PROSITE" id="PS51485"/>
    </source>
</evidence>
<dbReference type="InterPro" id="IPR039391">
    <property type="entry name" value="Phytocyanin-like"/>
</dbReference>
<sequence length="132" mass="14254">MAGERGTANSVAATALVMMIAVTLLVYVAQADLYIVGDNEAAAWGLPFDSNWVNDKNFKVGDMLEFIFDPRANDVMEVSMSDYSICQATPGKNVWKGEPAIVNLTTAETHYFISSNYGNCTNGLKTAVTTSN</sequence>
<evidence type="ECO:0000256" key="1">
    <source>
        <dbReference type="SAM" id="Phobius"/>
    </source>
</evidence>
<organism evidence="3 4">
    <name type="scientific">Striga asiatica</name>
    <name type="common">Asiatic witchweed</name>
    <name type="synonym">Buchnera asiatica</name>
    <dbReference type="NCBI Taxonomy" id="4170"/>
    <lineage>
        <taxon>Eukaryota</taxon>
        <taxon>Viridiplantae</taxon>
        <taxon>Streptophyta</taxon>
        <taxon>Embryophyta</taxon>
        <taxon>Tracheophyta</taxon>
        <taxon>Spermatophyta</taxon>
        <taxon>Magnoliopsida</taxon>
        <taxon>eudicotyledons</taxon>
        <taxon>Gunneridae</taxon>
        <taxon>Pentapetalae</taxon>
        <taxon>asterids</taxon>
        <taxon>lamiids</taxon>
        <taxon>Lamiales</taxon>
        <taxon>Orobanchaceae</taxon>
        <taxon>Buchnereae</taxon>
        <taxon>Striga</taxon>
    </lineage>
</organism>
<dbReference type="InterPro" id="IPR008972">
    <property type="entry name" value="Cupredoxin"/>
</dbReference>
<protein>
    <submittedName>
        <fullName evidence="3">Early nodulin-like protein 8</fullName>
    </submittedName>
</protein>
<dbReference type="GO" id="GO:0009055">
    <property type="term" value="F:electron transfer activity"/>
    <property type="evidence" value="ECO:0007669"/>
    <property type="project" value="InterPro"/>
</dbReference>
<dbReference type="InterPro" id="IPR003245">
    <property type="entry name" value="Phytocyanin_dom"/>
</dbReference>
<name>A0A5A7QEX7_STRAF</name>
<keyword evidence="4" id="KW-1185">Reference proteome</keyword>
<dbReference type="AlphaFoldDB" id="A0A5A7QEX7"/>
<dbReference type="Proteomes" id="UP000325081">
    <property type="component" value="Unassembled WGS sequence"/>
</dbReference>
<keyword evidence="1" id="KW-0812">Transmembrane</keyword>
<proteinExistence type="predicted"/>
<dbReference type="GO" id="GO:0005886">
    <property type="term" value="C:plasma membrane"/>
    <property type="evidence" value="ECO:0007669"/>
    <property type="project" value="TreeGrafter"/>
</dbReference>
<feature type="transmembrane region" description="Helical" evidence="1">
    <location>
        <begin position="12"/>
        <end position="29"/>
    </location>
</feature>
<gene>
    <name evidence="3" type="ORF">STAS_20355</name>
</gene>
<dbReference type="SUPFAM" id="SSF49503">
    <property type="entry name" value="Cupredoxins"/>
    <property type="match status" value="1"/>
</dbReference>
<dbReference type="Gene3D" id="2.60.40.420">
    <property type="entry name" value="Cupredoxins - blue copper proteins"/>
    <property type="match status" value="1"/>
</dbReference>
<evidence type="ECO:0000313" key="4">
    <source>
        <dbReference type="Proteomes" id="UP000325081"/>
    </source>
</evidence>
<dbReference type="PROSITE" id="PS51485">
    <property type="entry name" value="PHYTOCYANIN"/>
    <property type="match status" value="1"/>
</dbReference>
<dbReference type="PANTHER" id="PTHR33021:SF537">
    <property type="entry name" value="UCLACYANIN 2"/>
    <property type="match status" value="1"/>
</dbReference>
<keyword evidence="1" id="KW-0472">Membrane</keyword>
<evidence type="ECO:0000313" key="3">
    <source>
        <dbReference type="EMBL" id="GER43502.1"/>
    </source>
</evidence>
<reference evidence="4" key="1">
    <citation type="journal article" date="2019" name="Curr. Biol.">
        <title>Genome Sequence of Striga asiatica Provides Insight into the Evolution of Plant Parasitism.</title>
        <authorList>
            <person name="Yoshida S."/>
            <person name="Kim S."/>
            <person name="Wafula E.K."/>
            <person name="Tanskanen J."/>
            <person name="Kim Y.M."/>
            <person name="Honaas L."/>
            <person name="Yang Z."/>
            <person name="Spallek T."/>
            <person name="Conn C.E."/>
            <person name="Ichihashi Y."/>
            <person name="Cheong K."/>
            <person name="Cui S."/>
            <person name="Der J.P."/>
            <person name="Gundlach H."/>
            <person name="Jiao Y."/>
            <person name="Hori C."/>
            <person name="Ishida J.K."/>
            <person name="Kasahara H."/>
            <person name="Kiba T."/>
            <person name="Kim M.S."/>
            <person name="Koo N."/>
            <person name="Laohavisit A."/>
            <person name="Lee Y.H."/>
            <person name="Lumba S."/>
            <person name="McCourt P."/>
            <person name="Mortimer J.C."/>
            <person name="Mutuku J.M."/>
            <person name="Nomura T."/>
            <person name="Sasaki-Sekimoto Y."/>
            <person name="Seto Y."/>
            <person name="Wang Y."/>
            <person name="Wakatake T."/>
            <person name="Sakakibara H."/>
            <person name="Demura T."/>
            <person name="Yamaguchi S."/>
            <person name="Yoneyama K."/>
            <person name="Manabe R.I."/>
            <person name="Nelson D.C."/>
            <person name="Schulman A.H."/>
            <person name="Timko M.P."/>
            <person name="dePamphilis C.W."/>
            <person name="Choi D."/>
            <person name="Shirasu K."/>
        </authorList>
    </citation>
    <scope>NUCLEOTIDE SEQUENCE [LARGE SCALE GENOMIC DNA]</scope>
    <source>
        <strain evidence="4">cv. UVA1</strain>
    </source>
</reference>
<dbReference type="Pfam" id="PF02298">
    <property type="entry name" value="Cu_bind_like"/>
    <property type="match status" value="1"/>
</dbReference>
<feature type="domain" description="Phytocyanin" evidence="2">
    <location>
        <begin position="32"/>
        <end position="132"/>
    </location>
</feature>
<dbReference type="EMBL" id="BKCP01006626">
    <property type="protein sequence ID" value="GER43502.1"/>
    <property type="molecule type" value="Genomic_DNA"/>
</dbReference>
<comment type="caution">
    <text evidence="3">The sequence shown here is derived from an EMBL/GenBank/DDBJ whole genome shotgun (WGS) entry which is preliminary data.</text>
</comment>
<keyword evidence="1" id="KW-1133">Transmembrane helix</keyword>
<dbReference type="OrthoDB" id="2015260at2759"/>
<accession>A0A5A7QEX7</accession>